<dbReference type="PANTHER" id="PTHR34815">
    <property type="entry name" value="LYSINE ACETYLTRANSFERASE"/>
    <property type="match status" value="1"/>
</dbReference>
<evidence type="ECO:0000313" key="2">
    <source>
        <dbReference type="EMBL" id="KAH3688783.1"/>
    </source>
</evidence>
<dbReference type="OrthoDB" id="2020070at2759"/>
<dbReference type="InterPro" id="IPR053013">
    <property type="entry name" value="LAT"/>
</dbReference>
<sequence length="371" mass="43450">MSNLVLEQVQDPEVAEFTRRQTAVIWKGKYTVEEYIERDNKTSNGELSKVDPETWSGLYVFVLKNLDLPETDKFSQIVSSCETINRTVYHVQDGVLQELVSSCIGGVFCLPQHRRKGYSATMIELLNKYWEERLPQKSYMSLYSEVGEYYSRVGYKSFEVPVHKIKLSEDYQVLAADLATLEHLKYEQYEHLISKFDQDLKSNLINQSKQNNSRVIYSAKPTLSQFTWYHIRDIHACSKIRKDINKPVENNFGVKLDDSNYIIWNHEWHGDQLLILKVQVTSLNNLVQLFQLAMVECHNLKLKEIYLWDSCIDSALREEFRGYLRGLSGSDSIKVEMDLENGSVSAIRPFDETVRENVDYSWEQNEKWCWF</sequence>
<organism evidence="2 3">
    <name type="scientific">Wickerhamomyces pijperi</name>
    <name type="common">Yeast</name>
    <name type="synonym">Pichia pijperi</name>
    <dbReference type="NCBI Taxonomy" id="599730"/>
    <lineage>
        <taxon>Eukaryota</taxon>
        <taxon>Fungi</taxon>
        <taxon>Dikarya</taxon>
        <taxon>Ascomycota</taxon>
        <taxon>Saccharomycotina</taxon>
        <taxon>Saccharomycetes</taxon>
        <taxon>Phaffomycetales</taxon>
        <taxon>Wickerhamomycetaceae</taxon>
        <taxon>Wickerhamomyces</taxon>
    </lineage>
</organism>
<accession>A0A9P8QE67</accession>
<comment type="caution">
    <text evidence="2">The sequence shown here is derived from an EMBL/GenBank/DDBJ whole genome shotgun (WGS) entry which is preliminary data.</text>
</comment>
<keyword evidence="3" id="KW-1185">Reference proteome</keyword>
<evidence type="ECO:0000259" key="1">
    <source>
        <dbReference type="Pfam" id="PF22998"/>
    </source>
</evidence>
<gene>
    <name evidence="2" type="ORF">WICPIJ_000227</name>
</gene>
<dbReference type="EMBL" id="JAEUBG010000154">
    <property type="protein sequence ID" value="KAH3688783.1"/>
    <property type="molecule type" value="Genomic_DNA"/>
</dbReference>
<proteinExistence type="predicted"/>
<reference evidence="2" key="2">
    <citation type="submission" date="2021-01" db="EMBL/GenBank/DDBJ databases">
        <authorList>
            <person name="Schikora-Tamarit M.A."/>
        </authorList>
    </citation>
    <scope>NUCLEOTIDE SEQUENCE</scope>
    <source>
        <strain evidence="2">CBS2887</strain>
    </source>
</reference>
<reference evidence="2" key="1">
    <citation type="journal article" date="2021" name="Open Biol.">
        <title>Shared evolutionary footprints suggest mitochondrial oxidative damage underlies multiple complex I losses in fungi.</title>
        <authorList>
            <person name="Schikora-Tamarit M.A."/>
            <person name="Marcet-Houben M."/>
            <person name="Nosek J."/>
            <person name="Gabaldon T."/>
        </authorList>
    </citation>
    <scope>NUCLEOTIDE SEQUENCE</scope>
    <source>
        <strain evidence="2">CBS2887</strain>
    </source>
</reference>
<protein>
    <recommendedName>
        <fullName evidence="1">LYC1 C-terminal domain-containing protein</fullName>
    </recommendedName>
</protein>
<feature type="domain" description="LYC1 C-terminal" evidence="1">
    <location>
        <begin position="177"/>
        <end position="371"/>
    </location>
</feature>
<dbReference type="AlphaFoldDB" id="A0A9P8QE67"/>
<name>A0A9P8QE67_WICPI</name>
<dbReference type="PANTHER" id="PTHR34815:SF2">
    <property type="entry name" value="N-ACETYLTRANSFERASE DOMAIN-CONTAINING PROTEIN"/>
    <property type="match status" value="1"/>
</dbReference>
<dbReference type="InterPro" id="IPR055100">
    <property type="entry name" value="GNAT_LYC1-like"/>
</dbReference>
<evidence type="ECO:0000313" key="3">
    <source>
        <dbReference type="Proteomes" id="UP000774326"/>
    </source>
</evidence>
<dbReference type="InterPro" id="IPR016181">
    <property type="entry name" value="Acyl_CoA_acyltransferase"/>
</dbReference>
<dbReference type="Pfam" id="PF22998">
    <property type="entry name" value="GNAT_LYC1-like"/>
    <property type="match status" value="1"/>
</dbReference>
<dbReference type="Gene3D" id="3.40.630.30">
    <property type="match status" value="1"/>
</dbReference>
<dbReference type="Proteomes" id="UP000774326">
    <property type="component" value="Unassembled WGS sequence"/>
</dbReference>
<dbReference type="SUPFAM" id="SSF55729">
    <property type="entry name" value="Acyl-CoA N-acyltransferases (Nat)"/>
    <property type="match status" value="1"/>
</dbReference>